<keyword evidence="5" id="KW-0812">Transmembrane</keyword>
<feature type="repeat" description="TPR" evidence="3">
    <location>
        <begin position="315"/>
        <end position="348"/>
    </location>
</feature>
<dbReference type="Proteomes" id="UP000826775">
    <property type="component" value="Chromosome"/>
</dbReference>
<feature type="transmembrane region" description="Helical" evidence="5">
    <location>
        <begin position="73"/>
        <end position="98"/>
    </location>
</feature>
<gene>
    <name evidence="6" type="ORF">NHP190003_10700</name>
</gene>
<evidence type="ECO:0000256" key="1">
    <source>
        <dbReference type="ARBA" id="ARBA00022737"/>
    </source>
</evidence>
<keyword evidence="2 3" id="KW-0802">TPR repeat</keyword>
<dbReference type="SMART" id="SM00028">
    <property type="entry name" value="TPR"/>
    <property type="match status" value="7"/>
</dbReference>
<reference evidence="6 7" key="1">
    <citation type="submission" date="2021-07" db="EMBL/GenBank/DDBJ databases">
        <title>Novel Helicobacter sp. Isolated from a dog.</title>
        <authorList>
            <person name="Rimbara E."/>
            <person name="Suzuki M."/>
        </authorList>
    </citation>
    <scope>NUCLEOTIDE SEQUENCE [LARGE SCALE GENOMIC DNA]</scope>
    <source>
        <strain evidence="7">NHP19-003</strain>
    </source>
</reference>
<evidence type="ECO:0000313" key="7">
    <source>
        <dbReference type="Proteomes" id="UP000826775"/>
    </source>
</evidence>
<dbReference type="Pfam" id="PF13174">
    <property type="entry name" value="TPR_6"/>
    <property type="match status" value="1"/>
</dbReference>
<keyword evidence="7" id="KW-1185">Reference proteome</keyword>
<dbReference type="InterPro" id="IPR011990">
    <property type="entry name" value="TPR-like_helical_dom_sf"/>
</dbReference>
<dbReference type="InterPro" id="IPR019734">
    <property type="entry name" value="TPR_rpt"/>
</dbReference>
<organism evidence="6 7">
    <name type="scientific">Helicobacter gastrocanis</name>
    <dbReference type="NCBI Taxonomy" id="2849641"/>
    <lineage>
        <taxon>Bacteria</taxon>
        <taxon>Pseudomonadati</taxon>
        <taxon>Campylobacterota</taxon>
        <taxon>Epsilonproteobacteria</taxon>
        <taxon>Campylobacterales</taxon>
        <taxon>Helicobacteraceae</taxon>
        <taxon>Helicobacter</taxon>
    </lineage>
</organism>
<feature type="repeat" description="TPR" evidence="3">
    <location>
        <begin position="513"/>
        <end position="546"/>
    </location>
</feature>
<evidence type="ECO:0000256" key="3">
    <source>
        <dbReference type="PROSITE-ProRule" id="PRU00339"/>
    </source>
</evidence>
<dbReference type="Gene3D" id="1.25.40.10">
    <property type="entry name" value="Tetratricopeptide repeat domain"/>
    <property type="match status" value="4"/>
</dbReference>
<dbReference type="PANTHER" id="PTHR44858:SF1">
    <property type="entry name" value="UDP-N-ACETYLGLUCOSAMINE--PEPTIDE N-ACETYLGLUCOSAMINYLTRANSFERASE SPINDLY-RELATED"/>
    <property type="match status" value="1"/>
</dbReference>
<protein>
    <submittedName>
        <fullName evidence="6">Anaphase-promoting protein</fullName>
    </submittedName>
</protein>
<evidence type="ECO:0000313" key="6">
    <source>
        <dbReference type="EMBL" id="BCZ17788.1"/>
    </source>
</evidence>
<dbReference type="RefSeq" id="WP_221279084.1">
    <property type="nucleotide sequence ID" value="NZ_AP024814.1"/>
</dbReference>
<dbReference type="SUPFAM" id="SSF48452">
    <property type="entry name" value="TPR-like"/>
    <property type="match status" value="3"/>
</dbReference>
<sequence>MVDENQEQESKATNQPTGQSEPAEQKQADKPTLRERALVFTNKAKNFFSKDNPLFGSANPKEFLSNLRNRPRLYFSVLGGTGIVVLIAIGALIASFIAHEEHYQEKMSQSTQQQLGKLAQMEKSEGSILENLPTLRDKNSSIPLSNEEQINALIQKADILYAQGQTDEALQIFGDISHTSSSIANHNLGVIKLRKYDYTGALRAFDNALAAKNDMSVNAIDAMVAAFYLNNFDLYTRYLKIAEENIQELEKQPIYSYVYALTLYYGGHYFETLSTLTNPNSKLFDADRQHLAAKMYLLFGDENNAIEHLSVAATPKDDKALGLLYARRGDYKQAIDHLQSYNELYPEDKDTLVALELIALKIGDFDGVHDILSVLLHDIHKNKHREKILTDTYPIETLPNGHFFDINTIRKGFWSTNFRDGIGLPIDRVLFYYAPYKLVDIKDALGSIQEGVFFVDSSGSQDLMGALDSLERGKKGSLADQHMLAGLKHLSQAHLRLALKEFKLSLKANPNSSIAHYDTGLIYAQLENFHEASFHFKKAYHLNTYNVLAGIFGVITTRLDYRDPSHLLKQLTSDFQTLQFNNPVKRAFLNSFIAYLNGASNDDLSWMQKVKQPLSIYYALGVAYANRAQDKTRLVENFATLKKMHPYNMLTAVFYEMMLRYHADIRQMLGAYALLTNKKTNLEELIHGPLLARKMYIYMGFITGLLNHEEEELNARLSASNNQEMSTDLLRMLGLIHIFQKQYEKSVGIYNFLIDKIGDHEMEVYELASVAYIGLGRYDNAALLLEIGKTMDPGNYDVRYGLGLLYQQTGNLEASLNNFGAIKTRNFQSSYFDFRLKEPTNKQDLR</sequence>
<accession>A0ABM7SB04</accession>
<keyword evidence="5" id="KW-1133">Transmembrane helix</keyword>
<dbReference type="PROSITE" id="PS50005">
    <property type="entry name" value="TPR"/>
    <property type="match status" value="2"/>
</dbReference>
<keyword evidence="5" id="KW-0472">Membrane</keyword>
<feature type="compositionally biased region" description="Basic and acidic residues" evidence="4">
    <location>
        <begin position="23"/>
        <end position="32"/>
    </location>
</feature>
<name>A0ABM7SB04_9HELI</name>
<feature type="compositionally biased region" description="Polar residues" evidence="4">
    <location>
        <begin position="11"/>
        <end position="22"/>
    </location>
</feature>
<dbReference type="EMBL" id="AP024814">
    <property type="protein sequence ID" value="BCZ17788.1"/>
    <property type="molecule type" value="Genomic_DNA"/>
</dbReference>
<feature type="region of interest" description="Disordered" evidence="4">
    <location>
        <begin position="1"/>
        <end position="32"/>
    </location>
</feature>
<evidence type="ECO:0000256" key="2">
    <source>
        <dbReference type="ARBA" id="ARBA00022803"/>
    </source>
</evidence>
<proteinExistence type="predicted"/>
<evidence type="ECO:0000256" key="5">
    <source>
        <dbReference type="SAM" id="Phobius"/>
    </source>
</evidence>
<dbReference type="InterPro" id="IPR050498">
    <property type="entry name" value="Ycf3"/>
</dbReference>
<dbReference type="PANTHER" id="PTHR44858">
    <property type="entry name" value="TETRATRICOPEPTIDE REPEAT PROTEIN 6"/>
    <property type="match status" value="1"/>
</dbReference>
<keyword evidence="1" id="KW-0677">Repeat</keyword>
<evidence type="ECO:0000256" key="4">
    <source>
        <dbReference type="SAM" id="MobiDB-lite"/>
    </source>
</evidence>